<dbReference type="OrthoDB" id="1489248at2"/>
<feature type="signal peptide" evidence="1">
    <location>
        <begin position="1"/>
        <end position="19"/>
    </location>
</feature>
<keyword evidence="1" id="KW-0732">Signal</keyword>
<dbReference type="EMBL" id="BKCG01000001">
    <property type="protein sequence ID" value="GER58406.1"/>
    <property type="molecule type" value="Genomic_DNA"/>
</dbReference>
<comment type="caution">
    <text evidence="2">The sequence shown here is derived from an EMBL/GenBank/DDBJ whole genome shotgun (WGS) entry which is preliminary data.</text>
</comment>
<dbReference type="InterPro" id="IPR045444">
    <property type="entry name" value="DUF6503"/>
</dbReference>
<accession>A0A5J4IUL3</accession>
<reference evidence="2 3" key="1">
    <citation type="submission" date="2019-08" db="EMBL/GenBank/DDBJ databases">
        <title>Draft genome sequence of Ulvibacter marinus type strain NBRC 109484.</title>
        <authorList>
            <person name="Kawano K."/>
            <person name="Ushijima N."/>
            <person name="Kihara M."/>
            <person name="Itoh H."/>
        </authorList>
    </citation>
    <scope>NUCLEOTIDE SEQUENCE [LARGE SCALE GENOMIC DNA]</scope>
    <source>
        <strain evidence="2 3">NBRC 109484</strain>
    </source>
</reference>
<dbReference type="Proteomes" id="UP000326509">
    <property type="component" value="Unassembled WGS sequence"/>
</dbReference>
<proteinExistence type="predicted"/>
<gene>
    <name evidence="2" type="ORF">ULMA_05140</name>
</gene>
<protein>
    <submittedName>
        <fullName evidence="2">Uncharacterized protein</fullName>
    </submittedName>
</protein>
<evidence type="ECO:0000313" key="3">
    <source>
        <dbReference type="Proteomes" id="UP000326509"/>
    </source>
</evidence>
<keyword evidence="3" id="KW-1185">Reference proteome</keyword>
<name>A0A5J4IUL3_9FLAO</name>
<dbReference type="AlphaFoldDB" id="A0A5J4IUL3"/>
<sequence>MKSLVTAVLFLFVLTSSNAQNISASEVLNKSIAFHDPQGNWPTFNGELQVTMVTPKRSPRLSVVNIDLPSEKFQLKQSRDSVETRYYLEKGECTTTVTDSLVGKRTPCEMAVFFKDYYTYLYGLPMKLKDPGTIVNPIAERVNFKGKEYLKISVKYDEAVGTDVWQFYFDPKTYAMEVYQFFKGDPEGKGKNTGEYILLKDLKTINNIQFPQAREWYYNKDNTYLGTDKLG</sequence>
<feature type="chain" id="PRO_5023829156" evidence="1">
    <location>
        <begin position="20"/>
        <end position="231"/>
    </location>
</feature>
<dbReference type="RefSeq" id="WP_151672484.1">
    <property type="nucleotide sequence ID" value="NZ_BKCG01000001.1"/>
</dbReference>
<evidence type="ECO:0000313" key="2">
    <source>
        <dbReference type="EMBL" id="GER58406.1"/>
    </source>
</evidence>
<evidence type="ECO:0000256" key="1">
    <source>
        <dbReference type="SAM" id="SignalP"/>
    </source>
</evidence>
<dbReference type="Pfam" id="PF20113">
    <property type="entry name" value="DUF6503"/>
    <property type="match status" value="1"/>
</dbReference>
<organism evidence="2 3">
    <name type="scientific">Patiriisocius marinus</name>
    <dbReference type="NCBI Taxonomy" id="1397112"/>
    <lineage>
        <taxon>Bacteria</taxon>
        <taxon>Pseudomonadati</taxon>
        <taxon>Bacteroidota</taxon>
        <taxon>Flavobacteriia</taxon>
        <taxon>Flavobacteriales</taxon>
        <taxon>Flavobacteriaceae</taxon>
        <taxon>Patiriisocius</taxon>
    </lineage>
</organism>